<keyword evidence="2" id="KW-1185">Reference proteome</keyword>
<organism evidence="1 2">
    <name type="scientific">Crotalaria pallida</name>
    <name type="common">Smooth rattlebox</name>
    <name type="synonym">Crotalaria striata</name>
    <dbReference type="NCBI Taxonomy" id="3830"/>
    <lineage>
        <taxon>Eukaryota</taxon>
        <taxon>Viridiplantae</taxon>
        <taxon>Streptophyta</taxon>
        <taxon>Embryophyta</taxon>
        <taxon>Tracheophyta</taxon>
        <taxon>Spermatophyta</taxon>
        <taxon>Magnoliopsida</taxon>
        <taxon>eudicotyledons</taxon>
        <taxon>Gunneridae</taxon>
        <taxon>Pentapetalae</taxon>
        <taxon>rosids</taxon>
        <taxon>fabids</taxon>
        <taxon>Fabales</taxon>
        <taxon>Fabaceae</taxon>
        <taxon>Papilionoideae</taxon>
        <taxon>50 kb inversion clade</taxon>
        <taxon>genistoids sensu lato</taxon>
        <taxon>core genistoids</taxon>
        <taxon>Crotalarieae</taxon>
        <taxon>Crotalaria</taxon>
    </lineage>
</organism>
<name>A0AAN9HZ65_CROPI</name>
<evidence type="ECO:0000313" key="1">
    <source>
        <dbReference type="EMBL" id="KAK7259134.1"/>
    </source>
</evidence>
<reference evidence="1 2" key="1">
    <citation type="submission" date="2024-01" db="EMBL/GenBank/DDBJ databases">
        <title>The genomes of 5 underutilized Papilionoideae crops provide insights into root nodulation and disease resistanc.</title>
        <authorList>
            <person name="Yuan L."/>
        </authorList>
    </citation>
    <scope>NUCLEOTIDE SEQUENCE [LARGE SCALE GENOMIC DNA]</scope>
    <source>
        <strain evidence="1">ZHUSHIDOU_FW_LH</strain>
        <tissue evidence="1">Leaf</tissue>
    </source>
</reference>
<comment type="caution">
    <text evidence="1">The sequence shown here is derived from an EMBL/GenBank/DDBJ whole genome shotgun (WGS) entry which is preliminary data.</text>
</comment>
<gene>
    <name evidence="1" type="ORF">RIF29_24733</name>
</gene>
<sequence length="123" mass="13816">MDVVLYIMTSEDQSESEDEGWAAALGEYARLLKSNIEGPDDEDIFASLRNSNESEQVDGEKNAFEQEHAVNFEAVNEEFDTNEWNEPPLVRAEQAFELNDIVMPLSSMLLVSFVLDVADLSPI</sequence>
<dbReference type="Proteomes" id="UP001372338">
    <property type="component" value="Unassembled WGS sequence"/>
</dbReference>
<proteinExistence type="predicted"/>
<accession>A0AAN9HZ65</accession>
<dbReference type="AlphaFoldDB" id="A0AAN9HZ65"/>
<dbReference type="EMBL" id="JAYWIO010000005">
    <property type="protein sequence ID" value="KAK7259134.1"/>
    <property type="molecule type" value="Genomic_DNA"/>
</dbReference>
<evidence type="ECO:0000313" key="2">
    <source>
        <dbReference type="Proteomes" id="UP001372338"/>
    </source>
</evidence>
<protein>
    <submittedName>
        <fullName evidence="1">Uncharacterized protein</fullName>
    </submittedName>
</protein>